<name>A0ABS1K0T9_9MICC</name>
<dbReference type="InterPro" id="IPR043137">
    <property type="entry name" value="GGT_ssub_C"/>
</dbReference>
<organism evidence="1 2">
    <name type="scientific">Sinomonas cellulolyticus</name>
    <dbReference type="NCBI Taxonomy" id="2801916"/>
    <lineage>
        <taxon>Bacteria</taxon>
        <taxon>Bacillati</taxon>
        <taxon>Actinomycetota</taxon>
        <taxon>Actinomycetes</taxon>
        <taxon>Micrococcales</taxon>
        <taxon>Micrococcaceae</taxon>
        <taxon>Sinomonas</taxon>
    </lineage>
</organism>
<dbReference type="EMBL" id="JAERRC010000014">
    <property type="protein sequence ID" value="MBL0704932.1"/>
    <property type="molecule type" value="Genomic_DNA"/>
</dbReference>
<dbReference type="PANTHER" id="PTHR43881">
    <property type="entry name" value="GAMMA-GLUTAMYLTRANSPEPTIDASE (AFU_ORTHOLOGUE AFUA_4G13580)"/>
    <property type="match status" value="1"/>
</dbReference>
<dbReference type="Gene3D" id="1.10.246.130">
    <property type="match status" value="1"/>
</dbReference>
<dbReference type="Gene3D" id="3.60.20.40">
    <property type="match status" value="1"/>
</dbReference>
<dbReference type="SUPFAM" id="SSF56235">
    <property type="entry name" value="N-terminal nucleophile aminohydrolases (Ntn hydrolases)"/>
    <property type="match status" value="1"/>
</dbReference>
<dbReference type="Proteomes" id="UP000639051">
    <property type="component" value="Unassembled WGS sequence"/>
</dbReference>
<dbReference type="InterPro" id="IPR043138">
    <property type="entry name" value="GGT_lsub"/>
</dbReference>
<dbReference type="InterPro" id="IPR029055">
    <property type="entry name" value="Ntn_hydrolases_N"/>
</dbReference>
<dbReference type="Pfam" id="PF01019">
    <property type="entry name" value="G_glu_transpept"/>
    <property type="match status" value="1"/>
</dbReference>
<keyword evidence="2" id="KW-1185">Reference proteome</keyword>
<reference evidence="1 2" key="1">
    <citation type="submission" date="2021-01" db="EMBL/GenBank/DDBJ databases">
        <title>Genome public.</title>
        <authorList>
            <person name="Liu C."/>
            <person name="Sun Q."/>
        </authorList>
    </citation>
    <scope>NUCLEOTIDE SEQUENCE [LARGE SCALE GENOMIC DNA]</scope>
    <source>
        <strain evidence="1 2">JC656</strain>
    </source>
</reference>
<dbReference type="InterPro" id="IPR052896">
    <property type="entry name" value="GGT-like_enzyme"/>
</dbReference>
<sequence>MVSATHWIGAQAGMAMLERGGNAFDAAAAAGFALQAAEPQQNGPGGDMTLLFAVPGSEPRVLCAQGPAPAGATIGAFRALGLDHVPGTGLLPAAIPGSTLGWLTLLADHGTLPLAEVMGPALRVVEDGLPVTAGLAAVLARMARHFREHWPTSAAVYAPDGEPLREGALLRNPALARTWRRLLAAESRAAEEGAARAEAISAVVREWTEGFVAEAIAAFCRRPHRDSSGAAHAGLLTVRDLASWRPHYEPTVSLDFRGWTVHKCGFWSQGPVFLQQLALLDAVPGFGEGALAPGTEGYLHTVLEAAKLALADRDAWYGDGLDVPAEELLSREYAAQRAPLIGGAASHELRPGSPGGRAPRLPDLVVRGSFDAAGVNGLGEPNAVRALVEAGTMPERDGRARTDTVHIDVVDRWGAMVSATPSGGWLSSSPVIPELGFPLGTRLQMAWLEEGLPNSLAPGRRPRTTLSPSLATRGGEAVLAFGSPGGDQQDQWQPHFFLDVALRGASLQSAIDAPGFHSVHTPSSFYPHEHQPGVALLEGRFAPETVEALRRRGHIVGITGDWQIGRLCAVARDPATGVLRAGANPRGMAGYAVGR</sequence>
<comment type="caution">
    <text evidence="1">The sequence shown here is derived from an EMBL/GenBank/DDBJ whole genome shotgun (WGS) entry which is preliminary data.</text>
</comment>
<dbReference type="PANTHER" id="PTHR43881:SF1">
    <property type="entry name" value="GAMMA-GLUTAMYLTRANSPEPTIDASE (AFU_ORTHOLOGUE AFUA_4G13580)"/>
    <property type="match status" value="1"/>
</dbReference>
<evidence type="ECO:0000313" key="1">
    <source>
        <dbReference type="EMBL" id="MBL0704932.1"/>
    </source>
</evidence>
<gene>
    <name evidence="1" type="ORF">JJE72_05350</name>
</gene>
<dbReference type="PRINTS" id="PR01210">
    <property type="entry name" value="GGTRANSPTASE"/>
</dbReference>
<proteinExistence type="predicted"/>
<protein>
    <submittedName>
        <fullName evidence="1">Gamma-glutamyltransferase</fullName>
    </submittedName>
</protein>
<evidence type="ECO:0000313" key="2">
    <source>
        <dbReference type="Proteomes" id="UP000639051"/>
    </source>
</evidence>
<accession>A0ABS1K0T9</accession>